<gene>
    <name evidence="1" type="ORF">D0Y50_01765</name>
</gene>
<name>A0A346NI52_9ALTE</name>
<evidence type="ECO:0000313" key="1">
    <source>
        <dbReference type="EMBL" id="AXR05209.1"/>
    </source>
</evidence>
<organism evidence="1 2">
    <name type="scientific">Salinimonas sediminis</name>
    <dbReference type="NCBI Taxonomy" id="2303538"/>
    <lineage>
        <taxon>Bacteria</taxon>
        <taxon>Pseudomonadati</taxon>
        <taxon>Pseudomonadota</taxon>
        <taxon>Gammaproteobacteria</taxon>
        <taxon>Alteromonadales</taxon>
        <taxon>Alteromonadaceae</taxon>
        <taxon>Alteromonas/Salinimonas group</taxon>
        <taxon>Salinimonas</taxon>
    </lineage>
</organism>
<dbReference type="KEGG" id="salm:D0Y50_01765"/>
<reference evidence="1 2" key="1">
    <citation type="submission" date="2018-08" db="EMBL/GenBank/DDBJ databases">
        <title>Salinimonas sediminis sp. nov., a piezophilic bacterium isolated from a deep-sea sediment sample from the New Britain Trench.</title>
        <authorList>
            <person name="Cao J."/>
        </authorList>
    </citation>
    <scope>NUCLEOTIDE SEQUENCE [LARGE SCALE GENOMIC DNA]</scope>
    <source>
        <strain evidence="1 2">N102</strain>
    </source>
</reference>
<dbReference type="Proteomes" id="UP000262073">
    <property type="component" value="Chromosome"/>
</dbReference>
<dbReference type="AlphaFoldDB" id="A0A346NI52"/>
<sequence length="116" mass="13172">MAVSGCSYVKQPNDKKMNKLLSGMPEYYANEAFGKRDFRFYVVQDGNNISTPEVPACLVTRFGTQQLSNDTYTPGSYAYDKYAAVARVYARFFNQTLLSLLKERQWDKCQADIPGV</sequence>
<dbReference type="EMBL" id="CP031769">
    <property type="protein sequence ID" value="AXR05209.1"/>
    <property type="molecule type" value="Genomic_DNA"/>
</dbReference>
<protein>
    <submittedName>
        <fullName evidence="1">Uncharacterized protein</fullName>
    </submittedName>
</protein>
<keyword evidence="2" id="KW-1185">Reference proteome</keyword>
<accession>A0A346NI52</accession>
<evidence type="ECO:0000313" key="2">
    <source>
        <dbReference type="Proteomes" id="UP000262073"/>
    </source>
</evidence>
<proteinExistence type="predicted"/>